<dbReference type="AlphaFoldDB" id="A0AAV9AN50"/>
<evidence type="ECO:0000256" key="1">
    <source>
        <dbReference type="SAM" id="MobiDB-lite"/>
    </source>
</evidence>
<keyword evidence="3" id="KW-1185">Reference proteome</keyword>
<evidence type="ECO:0000313" key="3">
    <source>
        <dbReference type="Proteomes" id="UP001179952"/>
    </source>
</evidence>
<dbReference type="EMBL" id="JAUJYN010000008">
    <property type="protein sequence ID" value="KAK1265477.1"/>
    <property type="molecule type" value="Genomic_DNA"/>
</dbReference>
<dbReference type="PANTHER" id="PTHR33983:SF1">
    <property type="entry name" value="OS07G0185900 PROTEIN"/>
    <property type="match status" value="1"/>
</dbReference>
<gene>
    <name evidence="2" type="ORF">QJS04_geneDACA010475</name>
</gene>
<reference evidence="2" key="2">
    <citation type="submission" date="2023-06" db="EMBL/GenBank/DDBJ databases">
        <authorList>
            <person name="Ma L."/>
            <person name="Liu K.-W."/>
            <person name="Li Z."/>
            <person name="Hsiao Y.-Y."/>
            <person name="Qi Y."/>
            <person name="Fu T."/>
            <person name="Tang G."/>
            <person name="Zhang D."/>
            <person name="Sun W.-H."/>
            <person name="Liu D.-K."/>
            <person name="Li Y."/>
            <person name="Chen G.-Z."/>
            <person name="Liu X.-D."/>
            <person name="Liao X.-Y."/>
            <person name="Jiang Y.-T."/>
            <person name="Yu X."/>
            <person name="Hao Y."/>
            <person name="Huang J."/>
            <person name="Zhao X.-W."/>
            <person name="Ke S."/>
            <person name="Chen Y.-Y."/>
            <person name="Wu W.-L."/>
            <person name="Hsu J.-L."/>
            <person name="Lin Y.-F."/>
            <person name="Huang M.-D."/>
            <person name="Li C.-Y."/>
            <person name="Huang L."/>
            <person name="Wang Z.-W."/>
            <person name="Zhao X."/>
            <person name="Zhong W.-Y."/>
            <person name="Peng D.-H."/>
            <person name="Ahmad S."/>
            <person name="Lan S."/>
            <person name="Zhang J.-S."/>
            <person name="Tsai W.-C."/>
            <person name="Van De Peer Y."/>
            <person name="Liu Z.-J."/>
        </authorList>
    </citation>
    <scope>NUCLEOTIDE SEQUENCE</scope>
    <source>
        <strain evidence="2">SCP</strain>
        <tissue evidence="2">Leaves</tissue>
    </source>
</reference>
<name>A0AAV9AN50_ACOGR</name>
<evidence type="ECO:0000313" key="2">
    <source>
        <dbReference type="EMBL" id="KAK1265477.1"/>
    </source>
</evidence>
<accession>A0AAV9AN50</accession>
<sequence length="76" mass="8461">MVKCVELLDMGVRIAARFHSHCPQTARMYYKPPQTSPPSPSDGGNDEIRKEHPSQPLKGSSVSTVDFTELIFWSAV</sequence>
<feature type="region of interest" description="Disordered" evidence="1">
    <location>
        <begin position="27"/>
        <end position="61"/>
    </location>
</feature>
<proteinExistence type="predicted"/>
<dbReference type="PANTHER" id="PTHR33983">
    <property type="entry name" value="OS07G0185900 PROTEIN"/>
    <property type="match status" value="1"/>
</dbReference>
<protein>
    <submittedName>
        <fullName evidence="2">Uncharacterized protein</fullName>
    </submittedName>
</protein>
<organism evidence="2 3">
    <name type="scientific">Acorus gramineus</name>
    <name type="common">Dwarf sweet flag</name>
    <dbReference type="NCBI Taxonomy" id="55184"/>
    <lineage>
        <taxon>Eukaryota</taxon>
        <taxon>Viridiplantae</taxon>
        <taxon>Streptophyta</taxon>
        <taxon>Embryophyta</taxon>
        <taxon>Tracheophyta</taxon>
        <taxon>Spermatophyta</taxon>
        <taxon>Magnoliopsida</taxon>
        <taxon>Liliopsida</taxon>
        <taxon>Acoraceae</taxon>
        <taxon>Acorus</taxon>
    </lineage>
</organism>
<comment type="caution">
    <text evidence="2">The sequence shown here is derived from an EMBL/GenBank/DDBJ whole genome shotgun (WGS) entry which is preliminary data.</text>
</comment>
<reference evidence="2" key="1">
    <citation type="journal article" date="2023" name="Nat. Commun.">
        <title>Diploid and tetraploid genomes of Acorus and the evolution of monocots.</title>
        <authorList>
            <person name="Ma L."/>
            <person name="Liu K.W."/>
            <person name="Li Z."/>
            <person name="Hsiao Y.Y."/>
            <person name="Qi Y."/>
            <person name="Fu T."/>
            <person name="Tang G.D."/>
            <person name="Zhang D."/>
            <person name="Sun W.H."/>
            <person name="Liu D.K."/>
            <person name="Li Y."/>
            <person name="Chen G.Z."/>
            <person name="Liu X.D."/>
            <person name="Liao X.Y."/>
            <person name="Jiang Y.T."/>
            <person name="Yu X."/>
            <person name="Hao Y."/>
            <person name="Huang J."/>
            <person name="Zhao X.W."/>
            <person name="Ke S."/>
            <person name="Chen Y.Y."/>
            <person name="Wu W.L."/>
            <person name="Hsu J.L."/>
            <person name="Lin Y.F."/>
            <person name="Huang M.D."/>
            <person name="Li C.Y."/>
            <person name="Huang L."/>
            <person name="Wang Z.W."/>
            <person name="Zhao X."/>
            <person name="Zhong W.Y."/>
            <person name="Peng D.H."/>
            <person name="Ahmad S."/>
            <person name="Lan S."/>
            <person name="Zhang J.S."/>
            <person name="Tsai W.C."/>
            <person name="Van de Peer Y."/>
            <person name="Liu Z.J."/>
        </authorList>
    </citation>
    <scope>NUCLEOTIDE SEQUENCE</scope>
    <source>
        <strain evidence="2">SCP</strain>
    </source>
</reference>
<dbReference type="Proteomes" id="UP001179952">
    <property type="component" value="Unassembled WGS sequence"/>
</dbReference>